<dbReference type="Proteomes" id="UP000247540">
    <property type="component" value="Unassembled WGS sequence"/>
</dbReference>
<comment type="caution">
    <text evidence="7">The sequence shown here is derived from an EMBL/GenBank/DDBJ whole genome shotgun (WGS) entry which is preliminary data.</text>
</comment>
<dbReference type="PIRSF" id="PIRSF026649">
    <property type="entry name" value="MsbB"/>
    <property type="match status" value="1"/>
</dbReference>
<gene>
    <name evidence="7" type="ORF">DFQ15_10814</name>
</gene>
<keyword evidence="4 7" id="KW-0808">Transferase</keyword>
<evidence type="ECO:0000256" key="6">
    <source>
        <dbReference type="ARBA" id="ARBA00023315"/>
    </source>
</evidence>
<evidence type="ECO:0000256" key="3">
    <source>
        <dbReference type="ARBA" id="ARBA00022519"/>
    </source>
</evidence>
<proteinExistence type="predicted"/>
<comment type="subcellular location">
    <subcellularLocation>
        <location evidence="1">Cell inner membrane</location>
    </subcellularLocation>
</comment>
<dbReference type="EMBL" id="QJTC01000008">
    <property type="protein sequence ID" value="PYE78225.1"/>
    <property type="molecule type" value="Genomic_DNA"/>
</dbReference>
<dbReference type="PANTHER" id="PTHR30606">
    <property type="entry name" value="LIPID A BIOSYNTHESIS LAUROYL ACYLTRANSFERASE"/>
    <property type="match status" value="1"/>
</dbReference>
<evidence type="ECO:0000313" key="8">
    <source>
        <dbReference type="Proteomes" id="UP000247540"/>
    </source>
</evidence>
<dbReference type="RefSeq" id="WP_110465285.1">
    <property type="nucleotide sequence ID" value="NZ_JAMOFZ010000008.1"/>
</dbReference>
<protein>
    <submittedName>
        <fullName evidence="7">KDO2-lipid IV(A) lauroyltransferase</fullName>
    </submittedName>
</protein>
<dbReference type="GO" id="GO:0005886">
    <property type="term" value="C:plasma membrane"/>
    <property type="evidence" value="ECO:0007669"/>
    <property type="project" value="UniProtKB-SubCell"/>
</dbReference>
<keyword evidence="5" id="KW-0472">Membrane</keyword>
<evidence type="ECO:0000256" key="2">
    <source>
        <dbReference type="ARBA" id="ARBA00022475"/>
    </source>
</evidence>
<reference evidence="7 8" key="1">
    <citation type="submission" date="2018-06" db="EMBL/GenBank/DDBJ databases">
        <title>Genomic Encyclopedia of Type Strains, Phase III (KMG-III): the genomes of soil and plant-associated and newly described type strains.</title>
        <authorList>
            <person name="Whitman W."/>
        </authorList>
    </citation>
    <scope>NUCLEOTIDE SEQUENCE [LARGE SCALE GENOMIC DNA]</scope>
    <source>
        <strain evidence="7 8">CECT 7646</strain>
    </source>
</reference>
<dbReference type="InterPro" id="IPR004960">
    <property type="entry name" value="LipA_acyltrans"/>
</dbReference>
<keyword evidence="2" id="KW-1003">Cell membrane</keyword>
<organism evidence="7 8">
    <name type="scientific">Xylophilus ampelinus</name>
    <dbReference type="NCBI Taxonomy" id="54067"/>
    <lineage>
        <taxon>Bacteria</taxon>
        <taxon>Pseudomonadati</taxon>
        <taxon>Pseudomonadota</taxon>
        <taxon>Betaproteobacteria</taxon>
        <taxon>Burkholderiales</taxon>
        <taxon>Xylophilus</taxon>
    </lineage>
</organism>
<dbReference type="GO" id="GO:0009247">
    <property type="term" value="P:glycolipid biosynthetic process"/>
    <property type="evidence" value="ECO:0007669"/>
    <property type="project" value="UniProtKB-ARBA"/>
</dbReference>
<dbReference type="GO" id="GO:0016746">
    <property type="term" value="F:acyltransferase activity"/>
    <property type="evidence" value="ECO:0007669"/>
    <property type="project" value="UniProtKB-KW"/>
</dbReference>
<keyword evidence="6" id="KW-0012">Acyltransferase</keyword>
<sequence length="293" mass="33410">MIGRMWVMFMRLMAVLPLSWVRALGWLLGQALFLLLGGRRRIAETNLRLCFADQSPAARRALARQTFVVFAQTWLDRGWLWHAPRQVLERRLVLRGAVHELQPGSQGEDTPTILLCPHFYGLDAAATTISMQVARRWFSIYSSQSDPALDRWVREGRLRFGDSKVFTRTTGMKTILSAMRDGGVLYLLPDMDFGPQDSVFVPFYGVTAATLPSVPRFARLGRAKVMPVLPRLTPTGYTVDILPSWQDFPTDDVLADTALVNRRLEGYIDTMPAQYYWVHKRFKTRPEGEPSVY</sequence>
<evidence type="ECO:0000256" key="4">
    <source>
        <dbReference type="ARBA" id="ARBA00022679"/>
    </source>
</evidence>
<evidence type="ECO:0000256" key="1">
    <source>
        <dbReference type="ARBA" id="ARBA00004533"/>
    </source>
</evidence>
<dbReference type="Pfam" id="PF03279">
    <property type="entry name" value="Lip_A_acyltrans"/>
    <property type="match status" value="1"/>
</dbReference>
<dbReference type="CDD" id="cd07984">
    <property type="entry name" value="LPLAT_LABLAT-like"/>
    <property type="match status" value="1"/>
</dbReference>
<dbReference type="PANTHER" id="PTHR30606:SF9">
    <property type="entry name" value="LIPID A BIOSYNTHESIS LAUROYLTRANSFERASE"/>
    <property type="match status" value="1"/>
</dbReference>
<keyword evidence="8" id="KW-1185">Reference proteome</keyword>
<keyword evidence="3" id="KW-0997">Cell inner membrane</keyword>
<evidence type="ECO:0000256" key="5">
    <source>
        <dbReference type="ARBA" id="ARBA00023136"/>
    </source>
</evidence>
<dbReference type="OrthoDB" id="9803456at2"/>
<accession>A0A318SLT2</accession>
<evidence type="ECO:0000313" key="7">
    <source>
        <dbReference type="EMBL" id="PYE78225.1"/>
    </source>
</evidence>
<dbReference type="AlphaFoldDB" id="A0A318SLT2"/>
<name>A0A318SLT2_9BURK</name>